<dbReference type="GO" id="GO:0016020">
    <property type="term" value="C:membrane"/>
    <property type="evidence" value="ECO:0007669"/>
    <property type="project" value="UniProtKB-SubCell"/>
</dbReference>
<feature type="domain" description="Endonuclease/exonuclease/phosphatase" evidence="14">
    <location>
        <begin position="25"/>
        <end position="345"/>
    </location>
</feature>
<keyword evidence="7" id="KW-0378">Hydrolase</keyword>
<accession>A0A5N6KUP9</accession>
<evidence type="ECO:0000256" key="1">
    <source>
        <dbReference type="ARBA" id="ARBA00004141"/>
    </source>
</evidence>
<comment type="pathway">
    <text evidence="2">Lipid metabolism; sphingolipid metabolism.</text>
</comment>
<dbReference type="EMBL" id="VIBQ01000013">
    <property type="protein sequence ID" value="KAB8346077.1"/>
    <property type="molecule type" value="Genomic_DNA"/>
</dbReference>
<evidence type="ECO:0000256" key="12">
    <source>
        <dbReference type="ARBA" id="ARBA00023136"/>
    </source>
</evidence>
<keyword evidence="9" id="KW-0746">Sphingolipid metabolism</keyword>
<evidence type="ECO:0000259" key="14">
    <source>
        <dbReference type="Pfam" id="PF03372"/>
    </source>
</evidence>
<evidence type="ECO:0000313" key="15">
    <source>
        <dbReference type="EMBL" id="KAB8346077.1"/>
    </source>
</evidence>
<dbReference type="InterPro" id="IPR038772">
    <property type="entry name" value="Sph/SMPD2-like"/>
</dbReference>
<dbReference type="GO" id="GO:0046872">
    <property type="term" value="F:metal ion binding"/>
    <property type="evidence" value="ECO:0007669"/>
    <property type="project" value="UniProtKB-KW"/>
</dbReference>
<keyword evidence="10 13" id="KW-1133">Transmembrane helix</keyword>
<evidence type="ECO:0000256" key="3">
    <source>
        <dbReference type="ARBA" id="ARBA00004991"/>
    </source>
</evidence>
<evidence type="ECO:0000256" key="8">
    <source>
        <dbReference type="ARBA" id="ARBA00022842"/>
    </source>
</evidence>
<evidence type="ECO:0000256" key="13">
    <source>
        <dbReference type="SAM" id="Phobius"/>
    </source>
</evidence>
<dbReference type="Pfam" id="PF03372">
    <property type="entry name" value="Exo_endo_phos"/>
    <property type="match status" value="1"/>
</dbReference>
<evidence type="ECO:0000256" key="7">
    <source>
        <dbReference type="ARBA" id="ARBA00022801"/>
    </source>
</evidence>
<keyword evidence="11" id="KW-0443">Lipid metabolism</keyword>
<protein>
    <recommendedName>
        <fullName evidence="14">Endonuclease/exonuclease/phosphatase domain-containing protein</fullName>
    </recommendedName>
</protein>
<dbReference type="InterPro" id="IPR005135">
    <property type="entry name" value="Endo/exonuclease/phosphatase"/>
</dbReference>
<dbReference type="GO" id="GO:0004767">
    <property type="term" value="F:sphingomyelin phosphodiesterase activity"/>
    <property type="evidence" value="ECO:0007669"/>
    <property type="project" value="InterPro"/>
</dbReference>
<feature type="transmembrane region" description="Helical" evidence="13">
    <location>
        <begin position="87"/>
        <end position="106"/>
    </location>
</feature>
<evidence type="ECO:0000313" key="16">
    <source>
        <dbReference type="Proteomes" id="UP000327013"/>
    </source>
</evidence>
<dbReference type="Gene3D" id="3.60.10.10">
    <property type="entry name" value="Endonuclease/exonuclease/phosphatase"/>
    <property type="match status" value="1"/>
</dbReference>
<dbReference type="SUPFAM" id="SSF56219">
    <property type="entry name" value="DNase I-like"/>
    <property type="match status" value="1"/>
</dbReference>
<keyword evidence="5 13" id="KW-0812">Transmembrane</keyword>
<comment type="similarity">
    <text evidence="4">Belongs to the neutral sphingomyelinase family.</text>
</comment>
<gene>
    <name evidence="15" type="ORF">FH972_023128</name>
</gene>
<sequence length="479" mass="53931">MAGQARPAPVPGRDGSTYPTRLRILSLNCWGLKYLATFRRERLAEIARLLAAHPDPPHIVGLQECWTQEDYNVIRTAVADFLPYSKFYFSGIFGGGLAILSAFPIIESSMHAYPLNGRPTAFFRGDWFVGKGVACARVKLGPGELDVAEVFCTHLHAPYEQEPNDSYICHRTAQAWEIAKLMRGAAERGHLVVACGDFNMVPLSFAHRLIEGHAPVKDVWRIAHPESSTGAADDAWERKRLESLGMRTPNAQYNVEYNGTTCDSAYNTWRWPKDDQKKLGEYKHGELRTQEDINEVDDPKAKRLDYVFVSDRDQLSRGAKSWRVAEANVGMTSRHPVLKCSLSDHFSIETTLLLDEYNTHSTSTYSPPPALEAEIYDRIQDMIESYKARERWQRKARLWHFGVGLIVSIACLVAVWWSPRNYVAFILMLVSTLSLSTGVIDGLIGGLFVSAELRALKEFQWEISTAQQMAKESTRADSA</sequence>
<keyword evidence="8" id="KW-0460">Magnesium</keyword>
<dbReference type="Proteomes" id="UP000327013">
    <property type="component" value="Unassembled WGS sequence"/>
</dbReference>
<dbReference type="PANTHER" id="PTHR16320">
    <property type="entry name" value="SPHINGOMYELINASE FAMILY MEMBER"/>
    <property type="match status" value="1"/>
</dbReference>
<keyword evidence="6" id="KW-0479">Metal-binding</keyword>
<dbReference type="InterPro" id="IPR036691">
    <property type="entry name" value="Endo/exonu/phosph_ase_sf"/>
</dbReference>
<feature type="transmembrane region" description="Helical" evidence="13">
    <location>
        <begin position="423"/>
        <end position="449"/>
    </location>
</feature>
<dbReference type="AlphaFoldDB" id="A0A5N6KUP9"/>
<reference evidence="15 16" key="1">
    <citation type="submission" date="2019-06" db="EMBL/GenBank/DDBJ databases">
        <title>A chromosomal-level reference genome of Carpinus fangiana (Coryloideae, Betulaceae).</title>
        <authorList>
            <person name="Yang X."/>
            <person name="Wang Z."/>
            <person name="Zhang L."/>
            <person name="Hao G."/>
            <person name="Liu J."/>
            <person name="Yang Y."/>
        </authorList>
    </citation>
    <scope>NUCLEOTIDE SEQUENCE [LARGE SCALE GENOMIC DNA]</scope>
    <source>
        <strain evidence="15">Cfa_2016G</strain>
        <tissue evidence="15">Leaf</tissue>
    </source>
</reference>
<dbReference type="OrthoDB" id="387657at2759"/>
<evidence type="ECO:0000256" key="6">
    <source>
        <dbReference type="ARBA" id="ARBA00022723"/>
    </source>
</evidence>
<dbReference type="FunFam" id="3.60.10.10:FF:000059">
    <property type="entry name" value="Inositol phosphosphingolipids phospholipase C"/>
    <property type="match status" value="1"/>
</dbReference>
<keyword evidence="12 13" id="KW-0472">Membrane</keyword>
<evidence type="ECO:0000256" key="10">
    <source>
        <dbReference type="ARBA" id="ARBA00022989"/>
    </source>
</evidence>
<dbReference type="PANTHER" id="PTHR16320:SF24">
    <property type="entry name" value="PHOSPHODIESTERASE, PUTATIVE-RELATED"/>
    <property type="match status" value="1"/>
</dbReference>
<evidence type="ECO:0000256" key="4">
    <source>
        <dbReference type="ARBA" id="ARBA00006335"/>
    </source>
</evidence>
<name>A0A5N6KUP9_9ROSI</name>
<comment type="subcellular location">
    <subcellularLocation>
        <location evidence="1">Membrane</location>
        <topology evidence="1">Multi-pass membrane protein</topology>
    </subcellularLocation>
</comment>
<evidence type="ECO:0000256" key="2">
    <source>
        <dbReference type="ARBA" id="ARBA00004760"/>
    </source>
</evidence>
<comment type="pathway">
    <text evidence="3">Sphingolipid metabolism.</text>
</comment>
<feature type="transmembrane region" description="Helical" evidence="13">
    <location>
        <begin position="398"/>
        <end position="417"/>
    </location>
</feature>
<organism evidence="15 16">
    <name type="scientific">Carpinus fangiana</name>
    <dbReference type="NCBI Taxonomy" id="176857"/>
    <lineage>
        <taxon>Eukaryota</taxon>
        <taxon>Viridiplantae</taxon>
        <taxon>Streptophyta</taxon>
        <taxon>Embryophyta</taxon>
        <taxon>Tracheophyta</taxon>
        <taxon>Spermatophyta</taxon>
        <taxon>Magnoliopsida</taxon>
        <taxon>eudicotyledons</taxon>
        <taxon>Gunneridae</taxon>
        <taxon>Pentapetalae</taxon>
        <taxon>rosids</taxon>
        <taxon>fabids</taxon>
        <taxon>Fagales</taxon>
        <taxon>Betulaceae</taxon>
        <taxon>Carpinus</taxon>
    </lineage>
</organism>
<keyword evidence="16" id="KW-1185">Reference proteome</keyword>
<evidence type="ECO:0000256" key="11">
    <source>
        <dbReference type="ARBA" id="ARBA00023098"/>
    </source>
</evidence>
<proteinExistence type="inferred from homology"/>
<evidence type="ECO:0000256" key="9">
    <source>
        <dbReference type="ARBA" id="ARBA00022919"/>
    </source>
</evidence>
<dbReference type="GO" id="GO:0006665">
    <property type="term" value="P:sphingolipid metabolic process"/>
    <property type="evidence" value="ECO:0007669"/>
    <property type="project" value="UniProtKB-KW"/>
</dbReference>
<evidence type="ECO:0000256" key="5">
    <source>
        <dbReference type="ARBA" id="ARBA00022692"/>
    </source>
</evidence>
<comment type="caution">
    <text evidence="15">The sequence shown here is derived from an EMBL/GenBank/DDBJ whole genome shotgun (WGS) entry which is preliminary data.</text>
</comment>